<keyword evidence="5" id="KW-0472">Membrane</keyword>
<keyword evidence="2" id="KW-0999">Mitochondrion inner membrane</keyword>
<evidence type="ECO:0000256" key="4">
    <source>
        <dbReference type="ARBA" id="ARBA00023128"/>
    </source>
</evidence>
<keyword evidence="7" id="KW-1185">Reference proteome</keyword>
<keyword evidence="4" id="KW-0496">Mitochondrion</keyword>
<evidence type="ECO:0000313" key="6">
    <source>
        <dbReference type="EMBL" id="WFD27644.1"/>
    </source>
</evidence>
<dbReference type="InterPro" id="IPR001349">
    <property type="entry name" value="Cyt_c_oxidase_su6a"/>
</dbReference>
<protein>
    <submittedName>
        <fullName evidence="6">Cytochrome c oxidase subunit 6A</fullName>
    </submittedName>
</protein>
<evidence type="ECO:0000256" key="1">
    <source>
        <dbReference type="ARBA" id="ARBA00004273"/>
    </source>
</evidence>
<proteinExistence type="predicted"/>
<accession>A0AAF0EN38</accession>
<dbReference type="SUPFAM" id="SSF81411">
    <property type="entry name" value="Mitochondrial cytochrome c oxidase subunit VIa"/>
    <property type="match status" value="1"/>
</dbReference>
<dbReference type="Pfam" id="PF02046">
    <property type="entry name" value="COX6A"/>
    <property type="match status" value="1"/>
</dbReference>
<sequence>MAAFRAVIPRSAALRAAQPTLRRFNSSFQPNPEAAKAFTEARQHAFEHAATAVFGAYMYNVEMRHAAHQEHLLQENNGELPERPNYEYLNIKNKKFPWGQQSLFFNPKVNYPSAEM</sequence>
<reference evidence="6" key="1">
    <citation type="submission" date="2023-03" db="EMBL/GenBank/DDBJ databases">
        <title>Mating type loci evolution in Malassezia.</title>
        <authorList>
            <person name="Coelho M.A."/>
        </authorList>
    </citation>
    <scope>NUCLEOTIDE SEQUENCE</scope>
    <source>
        <strain evidence="6">CBS 9557</strain>
    </source>
</reference>
<dbReference type="Proteomes" id="UP001213623">
    <property type="component" value="Chromosome 4"/>
</dbReference>
<evidence type="ECO:0000256" key="5">
    <source>
        <dbReference type="ARBA" id="ARBA00023136"/>
    </source>
</evidence>
<comment type="subcellular location">
    <subcellularLocation>
        <location evidence="1">Mitochondrion inner membrane</location>
    </subcellularLocation>
</comment>
<dbReference type="InterPro" id="IPR036418">
    <property type="entry name" value="Cyt_c_oxidase_su6a_sf"/>
</dbReference>
<name>A0AAF0EN38_9BASI</name>
<keyword evidence="3" id="KW-0809">Transit peptide</keyword>
<dbReference type="Gene3D" id="4.10.95.10">
    <property type="entry name" value="Cytochrome c oxidase, subunit VIa"/>
    <property type="match status" value="1"/>
</dbReference>
<evidence type="ECO:0000256" key="2">
    <source>
        <dbReference type="ARBA" id="ARBA00022792"/>
    </source>
</evidence>
<dbReference type="GO" id="GO:0005743">
    <property type="term" value="C:mitochondrial inner membrane"/>
    <property type="evidence" value="ECO:0007669"/>
    <property type="project" value="UniProtKB-SubCell"/>
</dbReference>
<organism evidence="6 7">
    <name type="scientific">Malassezia nana</name>
    <dbReference type="NCBI Taxonomy" id="180528"/>
    <lineage>
        <taxon>Eukaryota</taxon>
        <taxon>Fungi</taxon>
        <taxon>Dikarya</taxon>
        <taxon>Basidiomycota</taxon>
        <taxon>Ustilaginomycotina</taxon>
        <taxon>Malasseziomycetes</taxon>
        <taxon>Malasseziales</taxon>
        <taxon>Malasseziaceae</taxon>
        <taxon>Malassezia</taxon>
    </lineage>
</organism>
<evidence type="ECO:0000256" key="3">
    <source>
        <dbReference type="ARBA" id="ARBA00022946"/>
    </source>
</evidence>
<dbReference type="AlphaFoldDB" id="A0AAF0EN38"/>
<dbReference type="EMBL" id="CP119895">
    <property type="protein sequence ID" value="WFD27644.1"/>
    <property type="molecule type" value="Genomic_DNA"/>
</dbReference>
<evidence type="ECO:0000313" key="7">
    <source>
        <dbReference type="Proteomes" id="UP001213623"/>
    </source>
</evidence>
<gene>
    <name evidence="6" type="primary">COX6A</name>
    <name evidence="6" type="ORF">MNAN1_002645</name>
</gene>